<organism evidence="2 3">
    <name type="scientific">Sulfolobus acidocaldarius</name>
    <dbReference type="NCBI Taxonomy" id="2285"/>
    <lineage>
        <taxon>Archaea</taxon>
        <taxon>Thermoproteota</taxon>
        <taxon>Thermoprotei</taxon>
        <taxon>Sulfolobales</taxon>
        <taxon>Sulfolobaceae</taxon>
        <taxon>Sulfolobus</taxon>
    </lineage>
</organism>
<dbReference type="RefSeq" id="WP_011277615.1">
    <property type="nucleotide sequence ID" value="NZ_BHWZ01000001.1"/>
</dbReference>
<protein>
    <submittedName>
        <fullName evidence="2">Uncharacterized protein</fullName>
    </submittedName>
</protein>
<evidence type="ECO:0000313" key="4">
    <source>
        <dbReference type="Proteomes" id="UP000065473"/>
    </source>
</evidence>
<sequence>MEEKSNSFLNKLHKFETKVVTLGIYTLLHHEQFLGKEVSLRLYGLDIDLGVILPHESLRQVEVFLHIHKTLNVDTSGNVGKETYGIYLFGRKGLSIHHGYLSVPIQSVSNLEDAIKIISAYKDRKTILARNITQIFLVKDDPL</sequence>
<accession>A0A0U3FWS6</accession>
<evidence type="ECO:0000313" key="2">
    <source>
        <dbReference type="EMBL" id="ALU31699.1"/>
    </source>
</evidence>
<dbReference type="Proteomes" id="UP000060043">
    <property type="component" value="Chromosome"/>
</dbReference>
<evidence type="ECO:0000313" key="1">
    <source>
        <dbReference type="EMBL" id="ALU28972.1"/>
    </source>
</evidence>
<evidence type="ECO:0000313" key="3">
    <source>
        <dbReference type="Proteomes" id="UP000060043"/>
    </source>
</evidence>
<dbReference type="EMBL" id="CP013694">
    <property type="protein sequence ID" value="ALU28972.1"/>
    <property type="molecule type" value="Genomic_DNA"/>
</dbReference>
<dbReference type="Proteomes" id="UP000065473">
    <property type="component" value="Chromosome"/>
</dbReference>
<proteinExistence type="predicted"/>
<dbReference type="EMBL" id="CP013695">
    <property type="protein sequence ID" value="ALU31699.1"/>
    <property type="molecule type" value="Genomic_DNA"/>
</dbReference>
<dbReference type="AlphaFoldDB" id="A0A0U3FWS6"/>
<dbReference type="GeneID" id="14551254"/>
<reference evidence="3 4" key="1">
    <citation type="submission" date="2015-12" db="EMBL/GenBank/DDBJ databases">
        <title>A stable core within a dynamic pangenome in Sulfolobus acidocaldarius.</title>
        <authorList>
            <person name="Anderson R."/>
            <person name="Kouris A."/>
            <person name="Seward C."/>
            <person name="Campbell K."/>
            <person name="Whitaker R."/>
        </authorList>
    </citation>
    <scope>NUCLEOTIDE SEQUENCE [LARGE SCALE GENOMIC DNA]</scope>
    <source>
        <strain evidence="1 4">GG12-C01-09</strain>
        <strain evidence="2 3">NG05B_CO5_07</strain>
    </source>
</reference>
<name>A0A0U3FWS6_9CREN</name>
<gene>
    <name evidence="1" type="ORF">ATY89_02730</name>
    <name evidence="2" type="ORF">ATZ20_05755</name>
</gene>